<sequence>MKTRRGTEGIKAITRTRIKPTVWIREEEEEEEEEEKEEEEEEEECEQGSRAIDLLEKKKRELKKRL</sequence>
<gene>
    <name evidence="2" type="ORF">E2C01_045813</name>
</gene>
<keyword evidence="3" id="KW-1185">Reference proteome</keyword>
<dbReference type="EMBL" id="VSRR010010533">
    <property type="protein sequence ID" value="MPC51955.1"/>
    <property type="molecule type" value="Genomic_DNA"/>
</dbReference>
<proteinExistence type="predicted"/>
<feature type="region of interest" description="Disordered" evidence="1">
    <location>
        <begin position="24"/>
        <end position="52"/>
    </location>
</feature>
<reference evidence="2 3" key="1">
    <citation type="submission" date="2019-05" db="EMBL/GenBank/DDBJ databases">
        <title>Another draft genome of Portunus trituberculatus and its Hox gene families provides insights of decapod evolution.</title>
        <authorList>
            <person name="Jeong J.-H."/>
            <person name="Song I."/>
            <person name="Kim S."/>
            <person name="Choi T."/>
            <person name="Kim D."/>
            <person name="Ryu S."/>
            <person name="Kim W."/>
        </authorList>
    </citation>
    <scope>NUCLEOTIDE SEQUENCE [LARGE SCALE GENOMIC DNA]</scope>
    <source>
        <tissue evidence="2">Muscle</tissue>
    </source>
</reference>
<evidence type="ECO:0000256" key="1">
    <source>
        <dbReference type="SAM" id="MobiDB-lite"/>
    </source>
</evidence>
<protein>
    <submittedName>
        <fullName evidence="2">Uncharacterized protein</fullName>
    </submittedName>
</protein>
<comment type="caution">
    <text evidence="2">The sequence shown here is derived from an EMBL/GenBank/DDBJ whole genome shotgun (WGS) entry which is preliminary data.</text>
</comment>
<dbReference type="Proteomes" id="UP000324222">
    <property type="component" value="Unassembled WGS sequence"/>
</dbReference>
<organism evidence="2 3">
    <name type="scientific">Portunus trituberculatus</name>
    <name type="common">Swimming crab</name>
    <name type="synonym">Neptunus trituberculatus</name>
    <dbReference type="NCBI Taxonomy" id="210409"/>
    <lineage>
        <taxon>Eukaryota</taxon>
        <taxon>Metazoa</taxon>
        <taxon>Ecdysozoa</taxon>
        <taxon>Arthropoda</taxon>
        <taxon>Crustacea</taxon>
        <taxon>Multicrustacea</taxon>
        <taxon>Malacostraca</taxon>
        <taxon>Eumalacostraca</taxon>
        <taxon>Eucarida</taxon>
        <taxon>Decapoda</taxon>
        <taxon>Pleocyemata</taxon>
        <taxon>Brachyura</taxon>
        <taxon>Eubrachyura</taxon>
        <taxon>Portunoidea</taxon>
        <taxon>Portunidae</taxon>
        <taxon>Portuninae</taxon>
        <taxon>Portunus</taxon>
    </lineage>
</organism>
<evidence type="ECO:0000313" key="3">
    <source>
        <dbReference type="Proteomes" id="UP000324222"/>
    </source>
</evidence>
<accession>A0A5B7G3D4</accession>
<dbReference type="AlphaFoldDB" id="A0A5B7G3D4"/>
<evidence type="ECO:0000313" key="2">
    <source>
        <dbReference type="EMBL" id="MPC51955.1"/>
    </source>
</evidence>
<feature type="compositionally biased region" description="Acidic residues" evidence="1">
    <location>
        <begin position="26"/>
        <end position="46"/>
    </location>
</feature>
<name>A0A5B7G3D4_PORTR</name>